<dbReference type="SUPFAM" id="SSF54518">
    <property type="entry name" value="Tubby C-terminal domain-like"/>
    <property type="match status" value="1"/>
</dbReference>
<name>A0AAD8KER8_TARER</name>
<reference evidence="4" key="1">
    <citation type="journal article" date="2023" name="bioRxiv">
        <title>Improved chromosome-level genome assembly for marigold (Tagetes erecta).</title>
        <authorList>
            <person name="Jiang F."/>
            <person name="Yuan L."/>
            <person name="Wang S."/>
            <person name="Wang H."/>
            <person name="Xu D."/>
            <person name="Wang A."/>
            <person name="Fan W."/>
        </authorList>
    </citation>
    <scope>NUCLEOTIDE SEQUENCE</scope>
    <source>
        <strain evidence="4">WSJ</strain>
        <tissue evidence="4">Leaf</tissue>
    </source>
</reference>
<protein>
    <submittedName>
        <fullName evidence="4">Uncharacterized protein</fullName>
    </submittedName>
</protein>
<dbReference type="PANTHER" id="PTHR31087">
    <property type="match status" value="1"/>
</dbReference>
<dbReference type="InterPro" id="IPR038595">
    <property type="entry name" value="LOR_sf"/>
</dbReference>
<feature type="transmembrane region" description="Helical" evidence="3">
    <location>
        <begin position="12"/>
        <end position="32"/>
    </location>
</feature>
<evidence type="ECO:0000256" key="2">
    <source>
        <dbReference type="SAM" id="MobiDB-lite"/>
    </source>
</evidence>
<evidence type="ECO:0000313" key="5">
    <source>
        <dbReference type="Proteomes" id="UP001229421"/>
    </source>
</evidence>
<feature type="region of interest" description="Disordered" evidence="2">
    <location>
        <begin position="48"/>
        <end position="68"/>
    </location>
</feature>
<sequence length="242" mass="27443">MQDKNTKLPICYFIVLDTTWILYIYLTLFHLLTELAFVSSMAKVYPQTPSSPSTPPPPPSSSSSSTSPYISSKQELFTIWMKSLVYNSHGCTAYNSNGEIVYRVDNYDKKCSSQVYLMDIQGTVLFAIHRKKLQLFGCWDGYKWDFSKKQRWFRVTRKHQMIHVDLGVGEGGYKIVKSGGKLGFKIVNLDQDEALVAEVKPKQTTSGINLGNDVFTLIVEPHVDQSLVMAIIMVHGLIHHQL</sequence>
<dbReference type="Proteomes" id="UP001229421">
    <property type="component" value="Unassembled WGS sequence"/>
</dbReference>
<dbReference type="AlphaFoldDB" id="A0AAD8KER8"/>
<keyword evidence="3" id="KW-1133">Transmembrane helix</keyword>
<evidence type="ECO:0000256" key="1">
    <source>
        <dbReference type="ARBA" id="ARBA00005437"/>
    </source>
</evidence>
<gene>
    <name evidence="4" type="ORF">QVD17_28270</name>
</gene>
<organism evidence="4 5">
    <name type="scientific">Tagetes erecta</name>
    <name type="common">African marigold</name>
    <dbReference type="NCBI Taxonomy" id="13708"/>
    <lineage>
        <taxon>Eukaryota</taxon>
        <taxon>Viridiplantae</taxon>
        <taxon>Streptophyta</taxon>
        <taxon>Embryophyta</taxon>
        <taxon>Tracheophyta</taxon>
        <taxon>Spermatophyta</taxon>
        <taxon>Magnoliopsida</taxon>
        <taxon>eudicotyledons</taxon>
        <taxon>Gunneridae</taxon>
        <taxon>Pentapetalae</taxon>
        <taxon>asterids</taxon>
        <taxon>campanulids</taxon>
        <taxon>Asterales</taxon>
        <taxon>Asteraceae</taxon>
        <taxon>Asteroideae</taxon>
        <taxon>Heliantheae alliance</taxon>
        <taxon>Tageteae</taxon>
        <taxon>Tagetes</taxon>
    </lineage>
</organism>
<accession>A0AAD8KER8</accession>
<keyword evidence="3" id="KW-0812">Transmembrane</keyword>
<dbReference type="InterPro" id="IPR007612">
    <property type="entry name" value="LOR"/>
</dbReference>
<proteinExistence type="inferred from homology"/>
<evidence type="ECO:0000256" key="3">
    <source>
        <dbReference type="SAM" id="Phobius"/>
    </source>
</evidence>
<dbReference type="Pfam" id="PF04525">
    <property type="entry name" value="LOR"/>
    <property type="match status" value="1"/>
</dbReference>
<evidence type="ECO:0000313" key="4">
    <source>
        <dbReference type="EMBL" id="KAK1419112.1"/>
    </source>
</evidence>
<keyword evidence="3" id="KW-0472">Membrane</keyword>
<dbReference type="InterPro" id="IPR025659">
    <property type="entry name" value="Tubby-like_C"/>
</dbReference>
<comment type="similarity">
    <text evidence="1">Belongs to the LOR family.</text>
</comment>
<comment type="caution">
    <text evidence="4">The sequence shown here is derived from an EMBL/GenBank/DDBJ whole genome shotgun (WGS) entry which is preliminary data.</text>
</comment>
<dbReference type="PANTHER" id="PTHR31087:SF165">
    <property type="entry name" value="TUBBY-LIKE PROTEIN"/>
    <property type="match status" value="1"/>
</dbReference>
<dbReference type="Gene3D" id="2.40.160.200">
    <property type="entry name" value="LURP1-related"/>
    <property type="match status" value="1"/>
</dbReference>
<keyword evidence="5" id="KW-1185">Reference proteome</keyword>
<dbReference type="EMBL" id="JAUHHV010000007">
    <property type="protein sequence ID" value="KAK1419112.1"/>
    <property type="molecule type" value="Genomic_DNA"/>
</dbReference>